<name>Q98AJ4_RHILO</name>
<protein>
    <submittedName>
        <fullName evidence="2">Transposase</fullName>
    </submittedName>
</protein>
<evidence type="ECO:0000313" key="3">
    <source>
        <dbReference type="Proteomes" id="UP000000552"/>
    </source>
</evidence>
<evidence type="ECO:0000313" key="2">
    <source>
        <dbReference type="EMBL" id="BAB52335.1"/>
    </source>
</evidence>
<dbReference type="Pfam" id="PF14319">
    <property type="entry name" value="Zn_Tnp_IS91"/>
    <property type="match status" value="1"/>
</dbReference>
<dbReference type="EMBL" id="BA000012">
    <property type="protein sequence ID" value="BAB52335.1"/>
    <property type="molecule type" value="Genomic_DNA"/>
</dbReference>
<dbReference type="PANTHER" id="PTHR37023">
    <property type="entry name" value="TRANSPOSASE"/>
    <property type="match status" value="1"/>
</dbReference>
<evidence type="ECO:0000259" key="1">
    <source>
        <dbReference type="Pfam" id="PF14319"/>
    </source>
</evidence>
<proteinExistence type="predicted"/>
<dbReference type="PANTHER" id="PTHR37023:SF1">
    <property type="entry name" value="ISSOD25 TRANSPOSASE TNPA_ISSOD25"/>
    <property type="match status" value="1"/>
</dbReference>
<sequence length="78" mass="8721">MSARLEVADIFRRHGEAYRQAHDGHLGRVERRTMSAIELCRTAELGGHVEGCRSCGAIRVAYNSCRNRHCPKILWAGG</sequence>
<dbReference type="Proteomes" id="UP000000552">
    <property type="component" value="Chromosome"/>
</dbReference>
<dbReference type="KEGG" id="mlo:msr5976"/>
<accession>Q98AJ4</accession>
<dbReference type="eggNOG" id="COG0517">
    <property type="taxonomic scope" value="Bacteria"/>
</dbReference>
<feature type="domain" description="Transposase zinc-binding" evidence="1">
    <location>
        <begin position="10"/>
        <end position="72"/>
    </location>
</feature>
<dbReference type="InterPro" id="IPR026889">
    <property type="entry name" value="Zn_Tnp"/>
</dbReference>
<gene>
    <name evidence="2" type="ordered locus">msr5976</name>
</gene>
<organism evidence="2 3">
    <name type="scientific">Mesorhizobium japonicum (strain LMG 29417 / CECT 9101 / MAFF 303099)</name>
    <name type="common">Mesorhizobium loti (strain MAFF 303099)</name>
    <dbReference type="NCBI Taxonomy" id="266835"/>
    <lineage>
        <taxon>Bacteria</taxon>
        <taxon>Pseudomonadati</taxon>
        <taxon>Pseudomonadota</taxon>
        <taxon>Alphaproteobacteria</taxon>
        <taxon>Hyphomicrobiales</taxon>
        <taxon>Phyllobacteriaceae</taxon>
        <taxon>Mesorhizobium</taxon>
    </lineage>
</organism>
<dbReference type="PATRIC" id="fig|266835.9.peg.4757"/>
<dbReference type="AlphaFoldDB" id="Q98AJ4"/>
<reference evidence="2 3" key="1">
    <citation type="journal article" date="2000" name="DNA Res.">
        <title>Complete genome structure of the nitrogen-fixing symbiotic bacterium Mesorhizobium loti.</title>
        <authorList>
            <person name="Kaneko T."/>
            <person name="Nakamura Y."/>
            <person name="Sato S."/>
            <person name="Asamizu E."/>
            <person name="Kato T."/>
            <person name="Sasamoto S."/>
            <person name="Watanabe A."/>
            <person name="Idesawa K."/>
            <person name="Ishikawa A."/>
            <person name="Kawashima K."/>
            <person name="Kimura T."/>
            <person name="Kishida Y."/>
            <person name="Kiyokawa C."/>
            <person name="Kohara M."/>
            <person name="Matsumoto M."/>
            <person name="Matsuno A."/>
            <person name="Mochizuki Y."/>
            <person name="Nakayama S."/>
            <person name="Nakazaki N."/>
            <person name="Shimpo S."/>
            <person name="Sugimoto M."/>
            <person name="Takeuchi C."/>
            <person name="Yamada M."/>
            <person name="Tabata S."/>
        </authorList>
    </citation>
    <scope>NUCLEOTIDE SEQUENCE [LARGE SCALE GENOMIC DNA]</scope>
    <source>
        <strain evidence="3">LMG 29417 / CECT 9101 / MAFF 303099</strain>
    </source>
</reference>
<dbReference type="HOGENOM" id="CLU_2619594_0_0_5"/>